<evidence type="ECO:0008006" key="3">
    <source>
        <dbReference type="Google" id="ProtNLM"/>
    </source>
</evidence>
<evidence type="ECO:0000313" key="2">
    <source>
        <dbReference type="Proteomes" id="UP000029278"/>
    </source>
</evidence>
<protein>
    <recommendedName>
        <fullName evidence="3">Polymerase nucleotidyl transferase domain-containing protein</fullName>
    </recommendedName>
</protein>
<dbReference type="PATRIC" id="fig|44252.3.peg.4539"/>
<dbReference type="Gene3D" id="3.30.460.10">
    <property type="entry name" value="Beta Polymerase, domain 2"/>
    <property type="match status" value="1"/>
</dbReference>
<keyword evidence="2" id="KW-1185">Reference proteome</keyword>
<dbReference type="HOGENOM" id="CLU_989877_0_0_9"/>
<dbReference type="OrthoDB" id="2861242at2"/>
<dbReference type="InterPro" id="IPR043519">
    <property type="entry name" value="NT_sf"/>
</dbReference>
<organism evidence="1 2">
    <name type="scientific">Paenibacillus macerans</name>
    <name type="common">Bacillus macerans</name>
    <dbReference type="NCBI Taxonomy" id="44252"/>
    <lineage>
        <taxon>Bacteria</taxon>
        <taxon>Bacillati</taxon>
        <taxon>Bacillota</taxon>
        <taxon>Bacilli</taxon>
        <taxon>Bacillales</taxon>
        <taxon>Paenibacillaceae</taxon>
        <taxon>Paenibacillus</taxon>
    </lineage>
</organism>
<name>A0A090Z5Z8_PAEMA</name>
<dbReference type="EMBL" id="JMQA01000038">
    <property type="protein sequence ID" value="KFN05798.1"/>
    <property type="molecule type" value="Genomic_DNA"/>
</dbReference>
<comment type="caution">
    <text evidence="1">The sequence shown here is derived from an EMBL/GenBank/DDBJ whole genome shotgun (WGS) entry which is preliminary data.</text>
</comment>
<reference evidence="1 2" key="1">
    <citation type="submission" date="2014-04" db="EMBL/GenBank/DDBJ databases">
        <authorList>
            <person name="Bishop-Lilly K.A."/>
            <person name="Broomall S.M."/>
            <person name="Chain P.S."/>
            <person name="Chertkov O."/>
            <person name="Coyne S.R."/>
            <person name="Daligault H.E."/>
            <person name="Davenport K.W."/>
            <person name="Erkkila T."/>
            <person name="Frey K.G."/>
            <person name="Gibbons H.S."/>
            <person name="Gu W."/>
            <person name="Jaissle J."/>
            <person name="Johnson S.L."/>
            <person name="Koroleva G.I."/>
            <person name="Ladner J.T."/>
            <person name="Lo C.-C."/>
            <person name="Minogue T.D."/>
            <person name="Munk C."/>
            <person name="Palacios G.F."/>
            <person name="Redden C.L."/>
            <person name="Rosenzweig C.N."/>
            <person name="Scholz M.B."/>
            <person name="Teshima H."/>
            <person name="Xu Y."/>
        </authorList>
    </citation>
    <scope>NUCLEOTIDE SEQUENCE [LARGE SCALE GENOMIC DNA]</scope>
    <source>
        <strain evidence="1 2">8244</strain>
    </source>
</reference>
<dbReference type="GeneID" id="77009318"/>
<dbReference type="RefSeq" id="WP_036625759.1">
    <property type="nucleotide sequence ID" value="NZ_JAKOBR010000070.1"/>
</dbReference>
<evidence type="ECO:0000313" key="1">
    <source>
        <dbReference type="EMBL" id="KFN05798.1"/>
    </source>
</evidence>
<sequence>MQGPHTEQVVFQHIPDSILENAIVYLAGSTIEGFGNATSDVDVFVISESLPSEEELNRLGGNASAIKENLTIVQNIVVDDTRYDFTYVRTEDFVSLITKLNLFNPRSDERPGEFDKNGIDFLHRLRFSRMLKIPDEKQELIGNVNFNHLNLYLAMTEAWLYSHVVEDLEGAYRSRDFGTAFFGIRKLLEVSLTMYLALHGETNPNPKWLYRKLLRYCKDRNDMGLLEKYMELQGHTYDESTIAGHLKNGLKFCQHLNERSQDLIKLQIEE</sequence>
<gene>
    <name evidence="1" type="ORF">DJ90_268</name>
</gene>
<dbReference type="STRING" id="44252.DJ90_268"/>
<dbReference type="AlphaFoldDB" id="A0A090Z5Z8"/>
<accession>A0A090Z5Z8</accession>
<dbReference type="Proteomes" id="UP000029278">
    <property type="component" value="Unassembled WGS sequence"/>
</dbReference>
<dbReference type="SUPFAM" id="SSF81301">
    <property type="entry name" value="Nucleotidyltransferase"/>
    <property type="match status" value="1"/>
</dbReference>
<proteinExistence type="predicted"/>